<dbReference type="AlphaFoldDB" id="A0A024FTP8"/>
<accession>A0A024FTP8</accession>
<name>A0A024FTP8_9STRA</name>
<dbReference type="EMBL" id="CAIX01000262">
    <property type="protein sequence ID" value="CCI10475.1"/>
    <property type="molecule type" value="Genomic_DNA"/>
</dbReference>
<comment type="caution">
    <text evidence="1">The sequence shown here is derived from an EMBL/GenBank/DDBJ whole genome shotgun (WGS) entry which is preliminary data.</text>
</comment>
<gene>
    <name evidence="1" type="ORF">BN9_102140</name>
</gene>
<evidence type="ECO:0000313" key="1">
    <source>
        <dbReference type="EMBL" id="CCI10475.1"/>
    </source>
</evidence>
<dbReference type="InParanoid" id="A0A024FTP8"/>
<proteinExistence type="predicted"/>
<dbReference type="Proteomes" id="UP000053237">
    <property type="component" value="Unassembled WGS sequence"/>
</dbReference>
<reference evidence="1 2" key="1">
    <citation type="submission" date="2012-05" db="EMBL/GenBank/DDBJ databases">
        <title>Recombination and specialization in a pathogen metapopulation.</title>
        <authorList>
            <person name="Gardiner A."/>
            <person name="Kemen E."/>
            <person name="Schultz-Larsen T."/>
            <person name="MacLean D."/>
            <person name="Van Oosterhout C."/>
            <person name="Jones J.D.G."/>
        </authorList>
    </citation>
    <scope>NUCLEOTIDE SEQUENCE [LARGE SCALE GENOMIC DNA]</scope>
    <source>
        <strain evidence="1 2">Ac Nc2</strain>
    </source>
</reference>
<evidence type="ECO:0000313" key="2">
    <source>
        <dbReference type="Proteomes" id="UP000053237"/>
    </source>
</evidence>
<protein>
    <submittedName>
        <fullName evidence="1">Uncharacterized protein</fullName>
    </submittedName>
</protein>
<sequence>MCIYKVSLQMRCRHITLYGMYFVTYIRVTYSASSFIKSLIYCIYHILESNISLNFRLDPGLPLILVENAQKLRHSPSQLCFRCVSRKAATVLVNVFLTHFCIASMQNSCI</sequence>
<keyword evidence="2" id="KW-1185">Reference proteome</keyword>
<organism evidence="1 2">
    <name type="scientific">Albugo candida</name>
    <dbReference type="NCBI Taxonomy" id="65357"/>
    <lineage>
        <taxon>Eukaryota</taxon>
        <taxon>Sar</taxon>
        <taxon>Stramenopiles</taxon>
        <taxon>Oomycota</taxon>
        <taxon>Peronosporomycetes</taxon>
        <taxon>Albuginales</taxon>
        <taxon>Albuginaceae</taxon>
        <taxon>Albugo</taxon>
    </lineage>
</organism>